<reference evidence="3 4" key="1">
    <citation type="submission" date="2015-09" db="EMBL/GenBank/DDBJ databases">
        <title>Trachymyrmex cornetzi WGS genome.</title>
        <authorList>
            <person name="Nygaard S."/>
            <person name="Hu H."/>
            <person name="Boomsma J."/>
            <person name="Zhang G."/>
        </authorList>
    </citation>
    <scope>NUCLEOTIDE SEQUENCE [LARGE SCALE GENOMIC DNA]</scope>
    <source>
        <strain evidence="3">Tcor2-1</strain>
        <tissue evidence="3">Whole body</tissue>
    </source>
</reference>
<accession>A0A151JQM5</accession>
<evidence type="ECO:0000313" key="4">
    <source>
        <dbReference type="Proteomes" id="UP000078492"/>
    </source>
</evidence>
<dbReference type="Gene3D" id="3.60.10.10">
    <property type="entry name" value="Endonuclease/exonuclease/phosphatase"/>
    <property type="match status" value="1"/>
</dbReference>
<evidence type="ECO:0000313" key="3">
    <source>
        <dbReference type="EMBL" id="KYN29366.1"/>
    </source>
</evidence>
<proteinExistence type="predicted"/>
<feature type="region of interest" description="Disordered" evidence="2">
    <location>
        <begin position="1"/>
        <end position="23"/>
    </location>
</feature>
<feature type="non-terminal residue" evidence="3">
    <location>
        <position position="1"/>
    </location>
</feature>
<dbReference type="Proteomes" id="UP000078492">
    <property type="component" value="Unassembled WGS sequence"/>
</dbReference>
<gene>
    <name evidence="3" type="ORF">ALC57_01193</name>
</gene>
<evidence type="ECO:0008006" key="5">
    <source>
        <dbReference type="Google" id="ProtNLM"/>
    </source>
</evidence>
<dbReference type="InterPro" id="IPR036691">
    <property type="entry name" value="Endo/exonu/phosph_ase_sf"/>
</dbReference>
<protein>
    <recommendedName>
        <fullName evidence="5">Endonuclease/exonuclease/phosphatase domain-containing protein</fullName>
    </recommendedName>
</protein>
<name>A0A151JQM5_9HYME</name>
<sequence>GREEERIREEIEGEEEEKRSRDNRIKGRGKLVEYIFIREREWSILNGKGDSVIDYVLVDEETREEIEYMEMGDAIDTDHHPLVVAWKRGREKGNGKGKEGRGASRGILDEEGRVVFRELLGGVEWWEGKGEECMKETEGRIREILENIEKERGKEKKGRGWWESREKKEGVRRVLREWRKGEYRKEKREYKELCEVKKKEENERWERKVEGARSERQIDGERRGGGKYGGWKERQEVERLQERYQGWVLGVERRTLGYMVREELQREKLRVRAGKMAWAFEERLRGGGGIGLAQLCWEEVRGNIRWGEKLKGWEKEKGQFFEVRGGGIREIA</sequence>
<organism evidence="3 4">
    <name type="scientific">Trachymyrmex cornetzi</name>
    <dbReference type="NCBI Taxonomy" id="471704"/>
    <lineage>
        <taxon>Eukaryota</taxon>
        <taxon>Metazoa</taxon>
        <taxon>Ecdysozoa</taxon>
        <taxon>Arthropoda</taxon>
        <taxon>Hexapoda</taxon>
        <taxon>Insecta</taxon>
        <taxon>Pterygota</taxon>
        <taxon>Neoptera</taxon>
        <taxon>Endopterygota</taxon>
        <taxon>Hymenoptera</taxon>
        <taxon>Apocrita</taxon>
        <taxon>Aculeata</taxon>
        <taxon>Formicoidea</taxon>
        <taxon>Formicidae</taxon>
        <taxon>Myrmicinae</taxon>
        <taxon>Trachymyrmex</taxon>
    </lineage>
</organism>
<dbReference type="STRING" id="471704.A0A151JQM5"/>
<evidence type="ECO:0000256" key="1">
    <source>
        <dbReference type="SAM" id="Coils"/>
    </source>
</evidence>
<evidence type="ECO:0000256" key="2">
    <source>
        <dbReference type="SAM" id="MobiDB-lite"/>
    </source>
</evidence>
<dbReference type="EMBL" id="KQ978665">
    <property type="protein sequence ID" value="KYN29366.1"/>
    <property type="molecule type" value="Genomic_DNA"/>
</dbReference>
<keyword evidence="4" id="KW-1185">Reference proteome</keyword>
<feature type="coiled-coil region" evidence="1">
    <location>
        <begin position="180"/>
        <end position="215"/>
    </location>
</feature>
<keyword evidence="1" id="KW-0175">Coiled coil</keyword>
<dbReference type="AlphaFoldDB" id="A0A151JQM5"/>